<evidence type="ECO:0000313" key="3">
    <source>
        <dbReference type="EMBL" id="MFD2871966.1"/>
    </source>
</evidence>
<proteinExistence type="inferred from homology"/>
<organism evidence="3 4">
    <name type="scientific">Mucilaginibacter ximonensis</name>
    <dbReference type="NCBI Taxonomy" id="538021"/>
    <lineage>
        <taxon>Bacteria</taxon>
        <taxon>Pseudomonadati</taxon>
        <taxon>Bacteroidota</taxon>
        <taxon>Sphingobacteriia</taxon>
        <taxon>Sphingobacteriales</taxon>
        <taxon>Sphingobacteriaceae</taxon>
        <taxon>Mucilaginibacter</taxon>
    </lineage>
</organism>
<comment type="caution">
    <text evidence="3">The sequence shown here is derived from an EMBL/GenBank/DDBJ whole genome shotgun (WGS) entry which is preliminary data.</text>
</comment>
<dbReference type="InterPro" id="IPR035901">
    <property type="entry name" value="GIY-YIG_endonuc_sf"/>
</dbReference>
<dbReference type="EMBL" id="JBHUPD010000001">
    <property type="protein sequence ID" value="MFD2871966.1"/>
    <property type="molecule type" value="Genomic_DNA"/>
</dbReference>
<keyword evidence="4" id="KW-1185">Reference proteome</keyword>
<dbReference type="Proteomes" id="UP001597557">
    <property type="component" value="Unassembled WGS sequence"/>
</dbReference>
<protein>
    <submittedName>
        <fullName evidence="3">GIY-YIG nuclease family protein</fullName>
    </submittedName>
</protein>
<feature type="domain" description="GIY-YIG" evidence="2">
    <location>
        <begin position="1"/>
        <end position="79"/>
    </location>
</feature>
<dbReference type="RefSeq" id="WP_377183165.1">
    <property type="nucleotide sequence ID" value="NZ_JBHUPD010000001.1"/>
</dbReference>
<dbReference type="InterPro" id="IPR050190">
    <property type="entry name" value="UPF0213_domain"/>
</dbReference>
<reference evidence="4" key="1">
    <citation type="journal article" date="2019" name="Int. J. Syst. Evol. Microbiol.">
        <title>The Global Catalogue of Microorganisms (GCM) 10K type strain sequencing project: providing services to taxonomists for standard genome sequencing and annotation.</title>
        <authorList>
            <consortium name="The Broad Institute Genomics Platform"/>
            <consortium name="The Broad Institute Genome Sequencing Center for Infectious Disease"/>
            <person name="Wu L."/>
            <person name="Ma J."/>
        </authorList>
    </citation>
    <scope>NUCLEOTIDE SEQUENCE [LARGE SCALE GENOMIC DNA]</scope>
    <source>
        <strain evidence="4">KCTC 22437</strain>
    </source>
</reference>
<dbReference type="PANTHER" id="PTHR34477">
    <property type="entry name" value="UPF0213 PROTEIN YHBQ"/>
    <property type="match status" value="1"/>
</dbReference>
<dbReference type="CDD" id="cd00719">
    <property type="entry name" value="GIY-YIG_SF"/>
    <property type="match status" value="1"/>
</dbReference>
<dbReference type="SUPFAM" id="SSF82771">
    <property type="entry name" value="GIY-YIG endonuclease"/>
    <property type="match status" value="1"/>
</dbReference>
<dbReference type="InterPro" id="IPR000305">
    <property type="entry name" value="GIY-YIG_endonuc"/>
</dbReference>
<evidence type="ECO:0000256" key="1">
    <source>
        <dbReference type="ARBA" id="ARBA00007435"/>
    </source>
</evidence>
<gene>
    <name evidence="3" type="ORF">ACFS5N_05770</name>
</gene>
<comment type="similarity">
    <text evidence="1">Belongs to the UPF0213 family.</text>
</comment>
<dbReference type="PROSITE" id="PS50164">
    <property type="entry name" value="GIY_YIG"/>
    <property type="match status" value="1"/>
</dbReference>
<evidence type="ECO:0000313" key="4">
    <source>
        <dbReference type="Proteomes" id="UP001597557"/>
    </source>
</evidence>
<accession>A0ABW5YAY9</accession>
<evidence type="ECO:0000259" key="2">
    <source>
        <dbReference type="PROSITE" id="PS50164"/>
    </source>
</evidence>
<name>A0ABW5YAY9_9SPHI</name>
<sequence length="210" mass="24589">MISLQLYLLELRDGKYYVGQSSRPEVRFSDHQIGQGGKWTRLYPPQALLKTKTIQVEDLREACLYENWLTLHYMEQYGWQNVRGGEYLDIENERIAEKISHIYDLNTNKIRQYIPDCPYLFGATHHWLVYVLELSDGYYYIGSGKRLGKALGDHFNGQTIAFTREHPPLKVAEWQVIKPENGNYLEFKRSLAEQYRQCYGKNKVVAGNIS</sequence>
<dbReference type="Gene3D" id="3.40.1440.10">
    <property type="entry name" value="GIY-YIG endonuclease"/>
    <property type="match status" value="2"/>
</dbReference>
<dbReference type="PANTHER" id="PTHR34477:SF1">
    <property type="entry name" value="UPF0213 PROTEIN YHBQ"/>
    <property type="match status" value="1"/>
</dbReference>